<gene>
    <name evidence="1" type="ORF">AQUCO_02600304v1</name>
</gene>
<name>A0A2G5D8B7_AQUCA</name>
<dbReference type="Proteomes" id="UP000230069">
    <property type="component" value="Unassembled WGS sequence"/>
</dbReference>
<evidence type="ECO:0000313" key="2">
    <source>
        <dbReference type="Proteomes" id="UP000230069"/>
    </source>
</evidence>
<organism evidence="1 2">
    <name type="scientific">Aquilegia coerulea</name>
    <name type="common">Rocky mountain columbine</name>
    <dbReference type="NCBI Taxonomy" id="218851"/>
    <lineage>
        <taxon>Eukaryota</taxon>
        <taxon>Viridiplantae</taxon>
        <taxon>Streptophyta</taxon>
        <taxon>Embryophyta</taxon>
        <taxon>Tracheophyta</taxon>
        <taxon>Spermatophyta</taxon>
        <taxon>Magnoliopsida</taxon>
        <taxon>Ranunculales</taxon>
        <taxon>Ranunculaceae</taxon>
        <taxon>Thalictroideae</taxon>
        <taxon>Aquilegia</taxon>
    </lineage>
</organism>
<sequence length="101" mass="11964">MGIGYNPYIVQLSLPCIKYEETITTAHIIFLERIHGFTHKSINKYSHQEIIQTEKLWLSYLVFFFVNSYEQPTTQLYSYHICINYIPSVLKQRLKVDSTLT</sequence>
<dbReference type="EMBL" id="KZ305043">
    <property type="protein sequence ID" value="PIA39750.1"/>
    <property type="molecule type" value="Genomic_DNA"/>
</dbReference>
<dbReference type="AlphaFoldDB" id="A0A2G5D8B7"/>
<dbReference type="InParanoid" id="A0A2G5D8B7"/>
<keyword evidence="2" id="KW-1185">Reference proteome</keyword>
<proteinExistence type="predicted"/>
<evidence type="ECO:0000313" key="1">
    <source>
        <dbReference type="EMBL" id="PIA39750.1"/>
    </source>
</evidence>
<reference evidence="1 2" key="1">
    <citation type="submission" date="2017-09" db="EMBL/GenBank/DDBJ databases">
        <title>WGS assembly of Aquilegia coerulea Goldsmith.</title>
        <authorList>
            <person name="Hodges S."/>
            <person name="Kramer E."/>
            <person name="Nordborg M."/>
            <person name="Tomkins J."/>
            <person name="Borevitz J."/>
            <person name="Derieg N."/>
            <person name="Yan J."/>
            <person name="Mihaltcheva S."/>
            <person name="Hayes R.D."/>
            <person name="Rokhsar D."/>
        </authorList>
    </citation>
    <scope>NUCLEOTIDE SEQUENCE [LARGE SCALE GENOMIC DNA]</scope>
    <source>
        <strain evidence="2">cv. Goldsmith</strain>
    </source>
</reference>
<accession>A0A2G5D8B7</accession>
<protein>
    <submittedName>
        <fullName evidence="1">Uncharacterized protein</fullName>
    </submittedName>
</protein>